<gene>
    <name evidence="3" type="ORF">ETAA8_17570</name>
</gene>
<reference evidence="3 4" key="1">
    <citation type="submission" date="2019-02" db="EMBL/GenBank/DDBJ databases">
        <title>Deep-cultivation of Planctomycetes and their phenomic and genomic characterization uncovers novel biology.</title>
        <authorList>
            <person name="Wiegand S."/>
            <person name="Jogler M."/>
            <person name="Boedeker C."/>
            <person name="Pinto D."/>
            <person name="Vollmers J."/>
            <person name="Rivas-Marin E."/>
            <person name="Kohn T."/>
            <person name="Peeters S.H."/>
            <person name="Heuer A."/>
            <person name="Rast P."/>
            <person name="Oberbeckmann S."/>
            <person name="Bunk B."/>
            <person name="Jeske O."/>
            <person name="Meyerdierks A."/>
            <person name="Storesund J.E."/>
            <person name="Kallscheuer N."/>
            <person name="Luecker S."/>
            <person name="Lage O.M."/>
            <person name="Pohl T."/>
            <person name="Merkel B.J."/>
            <person name="Hornburger P."/>
            <person name="Mueller R.-W."/>
            <person name="Bruemmer F."/>
            <person name="Labrenz M."/>
            <person name="Spormann A.M."/>
            <person name="Op den Camp H."/>
            <person name="Overmann J."/>
            <person name="Amann R."/>
            <person name="Jetten M.S.M."/>
            <person name="Mascher T."/>
            <person name="Medema M.H."/>
            <person name="Devos D.P."/>
            <person name="Kaster A.-K."/>
            <person name="Ovreas L."/>
            <person name="Rohde M."/>
            <person name="Galperin M.Y."/>
            <person name="Jogler C."/>
        </authorList>
    </citation>
    <scope>NUCLEOTIDE SEQUENCE [LARGE SCALE GENOMIC DNA]</scope>
    <source>
        <strain evidence="3 4">ETA_A8</strain>
    </source>
</reference>
<keyword evidence="2" id="KW-0732">Signal</keyword>
<feature type="chain" id="PRO_5022049853" description="Secreted protein" evidence="2">
    <location>
        <begin position="21"/>
        <end position="161"/>
    </location>
</feature>
<feature type="signal peptide" evidence="2">
    <location>
        <begin position="1"/>
        <end position="20"/>
    </location>
</feature>
<organism evidence="3 4">
    <name type="scientific">Anatilimnocola aggregata</name>
    <dbReference type="NCBI Taxonomy" id="2528021"/>
    <lineage>
        <taxon>Bacteria</taxon>
        <taxon>Pseudomonadati</taxon>
        <taxon>Planctomycetota</taxon>
        <taxon>Planctomycetia</taxon>
        <taxon>Pirellulales</taxon>
        <taxon>Pirellulaceae</taxon>
        <taxon>Anatilimnocola</taxon>
    </lineage>
</organism>
<protein>
    <recommendedName>
        <fullName evidence="5">Secreted protein</fullName>
    </recommendedName>
</protein>
<evidence type="ECO:0000313" key="4">
    <source>
        <dbReference type="Proteomes" id="UP000315017"/>
    </source>
</evidence>
<dbReference type="Proteomes" id="UP000315017">
    <property type="component" value="Chromosome"/>
</dbReference>
<evidence type="ECO:0000313" key="3">
    <source>
        <dbReference type="EMBL" id="QDU26676.1"/>
    </source>
</evidence>
<dbReference type="EMBL" id="CP036274">
    <property type="protein sequence ID" value="QDU26676.1"/>
    <property type="molecule type" value="Genomic_DNA"/>
</dbReference>
<feature type="compositionally biased region" description="Polar residues" evidence="1">
    <location>
        <begin position="65"/>
        <end position="81"/>
    </location>
</feature>
<evidence type="ECO:0008006" key="5">
    <source>
        <dbReference type="Google" id="ProtNLM"/>
    </source>
</evidence>
<feature type="region of interest" description="Disordered" evidence="1">
    <location>
        <begin position="54"/>
        <end position="90"/>
    </location>
</feature>
<keyword evidence="4" id="KW-1185">Reference proteome</keyword>
<dbReference type="AlphaFoldDB" id="A0A517Y8X7"/>
<evidence type="ECO:0000256" key="1">
    <source>
        <dbReference type="SAM" id="MobiDB-lite"/>
    </source>
</evidence>
<accession>A0A517Y8X7</accession>
<sequence length="161" mass="17732" precursor="true">MFRRCVSLLMIVGMFASQLAAIPHAHGATSREEQRKHDATPHFHWFGHCHSHPHAHGKHDHYHQQDQTSKNDTSDGQTPRPSGTDPDHNADAVYLASGTSCTLDSGAQVSSVRILLFALQMPVAPSICGIDGKAVRGLPWRPPDQVLDGSEIYLTLRTLRI</sequence>
<dbReference type="KEGG" id="aagg:ETAA8_17570"/>
<proteinExistence type="predicted"/>
<name>A0A517Y8X7_9BACT</name>
<evidence type="ECO:0000256" key="2">
    <source>
        <dbReference type="SAM" id="SignalP"/>
    </source>
</evidence>